<feature type="domain" description="Periplasmic binding protein" evidence="4">
    <location>
        <begin position="41"/>
        <end position="296"/>
    </location>
</feature>
<name>A0A9X3DZV6_9HYPH</name>
<organism evidence="5 6">
    <name type="scientific">Kaistia nematophila</name>
    <dbReference type="NCBI Taxonomy" id="2994654"/>
    <lineage>
        <taxon>Bacteria</taxon>
        <taxon>Pseudomonadati</taxon>
        <taxon>Pseudomonadota</taxon>
        <taxon>Alphaproteobacteria</taxon>
        <taxon>Hyphomicrobiales</taxon>
        <taxon>Kaistiaceae</taxon>
        <taxon>Kaistia</taxon>
    </lineage>
</organism>
<evidence type="ECO:0000256" key="3">
    <source>
        <dbReference type="SAM" id="SignalP"/>
    </source>
</evidence>
<evidence type="ECO:0000256" key="1">
    <source>
        <dbReference type="ARBA" id="ARBA00004418"/>
    </source>
</evidence>
<keyword evidence="3" id="KW-0732">Signal</keyword>
<dbReference type="GO" id="GO:0030246">
    <property type="term" value="F:carbohydrate binding"/>
    <property type="evidence" value="ECO:0007669"/>
    <property type="project" value="TreeGrafter"/>
</dbReference>
<evidence type="ECO:0000259" key="4">
    <source>
        <dbReference type="Pfam" id="PF13407"/>
    </source>
</evidence>
<protein>
    <submittedName>
        <fullName evidence="5">Substrate-binding domain-containing protein</fullName>
    </submittedName>
</protein>
<comment type="caution">
    <text evidence="5">The sequence shown here is derived from an EMBL/GenBank/DDBJ whole genome shotgun (WGS) entry which is preliminary data.</text>
</comment>
<sequence>MKTRITGLARTALLATVTMTGGLFAMTDAGVAAGKNILWVQPMRDHPVHRLMQAGFLNKCKELGNNCEVVGNPSATNYDVPGSIPLAEAAMARTKFDAIAVYGPGPEIYPFIGKLGKEGFPVVTWHVLPPEGSVPGLKAATGEDIPSAGKAAALSMGEKLGGKGVIALTQGSSNDTENVMSDSFRKTMAEKYPDIKILETQMEGFEPSAAEGKAVALLQGNPDVVAAFSTTGNGAQTWSGAARKAERPLVIIGMDYIRQNLDIVKSGAAYGVVAQPLYEESALTAQLANDLAEGKEVAYMNPLPASVITAADLEPYYKMLDSAGQ</sequence>
<comment type="similarity">
    <text evidence="2">Belongs to the bacterial solute-binding protein 2 family.</text>
</comment>
<dbReference type="AlphaFoldDB" id="A0A9X3DZV6"/>
<dbReference type="RefSeq" id="WP_266337859.1">
    <property type="nucleotide sequence ID" value="NZ_JAPKNK010000002.1"/>
</dbReference>
<dbReference type="SUPFAM" id="SSF53822">
    <property type="entry name" value="Periplasmic binding protein-like I"/>
    <property type="match status" value="1"/>
</dbReference>
<evidence type="ECO:0000313" key="5">
    <source>
        <dbReference type="EMBL" id="MCX5568905.1"/>
    </source>
</evidence>
<gene>
    <name evidence="5" type="ORF">OSH07_06845</name>
</gene>
<reference evidence="5" key="1">
    <citation type="submission" date="2022-11" db="EMBL/GenBank/DDBJ databases">
        <title>Biodiversity and phylogenetic relationships of bacteria.</title>
        <authorList>
            <person name="Machado R.A.R."/>
            <person name="Bhat A."/>
            <person name="Loulou A."/>
            <person name="Kallel S."/>
        </authorList>
    </citation>
    <scope>NUCLEOTIDE SEQUENCE</scope>
    <source>
        <strain evidence="5">K-TC2</strain>
    </source>
</reference>
<keyword evidence="6" id="KW-1185">Reference proteome</keyword>
<dbReference type="InterPro" id="IPR050555">
    <property type="entry name" value="Bact_Solute-Bind_Prot2"/>
</dbReference>
<dbReference type="Pfam" id="PF13407">
    <property type="entry name" value="Peripla_BP_4"/>
    <property type="match status" value="1"/>
</dbReference>
<dbReference type="PANTHER" id="PTHR30036">
    <property type="entry name" value="D-XYLOSE-BINDING PERIPLASMIC PROTEIN"/>
    <property type="match status" value="1"/>
</dbReference>
<evidence type="ECO:0000313" key="6">
    <source>
        <dbReference type="Proteomes" id="UP001144805"/>
    </source>
</evidence>
<dbReference type="Proteomes" id="UP001144805">
    <property type="component" value="Unassembled WGS sequence"/>
</dbReference>
<comment type="subcellular location">
    <subcellularLocation>
        <location evidence="1">Periplasm</location>
    </subcellularLocation>
</comment>
<dbReference type="PANTHER" id="PTHR30036:SF7">
    <property type="entry name" value="ABC TRANSPORTER PERIPLASMIC-BINDING PROTEIN YPHF"/>
    <property type="match status" value="1"/>
</dbReference>
<dbReference type="GO" id="GO:0030288">
    <property type="term" value="C:outer membrane-bounded periplasmic space"/>
    <property type="evidence" value="ECO:0007669"/>
    <property type="project" value="TreeGrafter"/>
</dbReference>
<dbReference type="EMBL" id="JAPKNK010000002">
    <property type="protein sequence ID" value="MCX5568905.1"/>
    <property type="molecule type" value="Genomic_DNA"/>
</dbReference>
<dbReference type="InterPro" id="IPR028082">
    <property type="entry name" value="Peripla_BP_I"/>
</dbReference>
<proteinExistence type="inferred from homology"/>
<accession>A0A9X3DZV6</accession>
<feature type="chain" id="PRO_5040782406" evidence="3">
    <location>
        <begin position="26"/>
        <end position="325"/>
    </location>
</feature>
<evidence type="ECO:0000256" key="2">
    <source>
        <dbReference type="ARBA" id="ARBA00007639"/>
    </source>
</evidence>
<feature type="signal peptide" evidence="3">
    <location>
        <begin position="1"/>
        <end position="25"/>
    </location>
</feature>
<dbReference type="Gene3D" id="3.40.50.2300">
    <property type="match status" value="2"/>
</dbReference>
<dbReference type="InterPro" id="IPR025997">
    <property type="entry name" value="SBP_2_dom"/>
</dbReference>